<dbReference type="Gene3D" id="3.40.525.10">
    <property type="entry name" value="CRAL-TRIO lipid binding domain"/>
    <property type="match status" value="1"/>
</dbReference>
<keyword evidence="1" id="KW-0732">Signal</keyword>
<dbReference type="InterPro" id="IPR036273">
    <property type="entry name" value="CRAL/TRIO_N_dom_sf"/>
</dbReference>
<dbReference type="PRINTS" id="PR00180">
    <property type="entry name" value="CRETINALDHBP"/>
</dbReference>
<reference evidence="3 4" key="1">
    <citation type="submission" date="2015-09" db="EMBL/GenBank/DDBJ databases">
        <title>Atta colombica WGS genome.</title>
        <authorList>
            <person name="Nygaard S."/>
            <person name="Hu H."/>
            <person name="Boomsma J."/>
            <person name="Zhang G."/>
        </authorList>
    </citation>
    <scope>NUCLEOTIDE SEQUENCE [LARGE SCALE GENOMIC DNA]</scope>
    <source>
        <strain evidence="3">Treedump-2</strain>
        <tissue evidence="3">Whole body</tissue>
    </source>
</reference>
<evidence type="ECO:0000313" key="4">
    <source>
        <dbReference type="Proteomes" id="UP000078540"/>
    </source>
</evidence>
<dbReference type="SUPFAM" id="SSF52087">
    <property type="entry name" value="CRAL/TRIO domain"/>
    <property type="match status" value="1"/>
</dbReference>
<dbReference type="Gene3D" id="1.10.8.20">
    <property type="entry name" value="N-terminal domain of phosphatidylinositol transfer protein sec14p"/>
    <property type="match status" value="1"/>
</dbReference>
<dbReference type="InterPro" id="IPR001251">
    <property type="entry name" value="CRAL-TRIO_dom"/>
</dbReference>
<dbReference type="GO" id="GO:0016020">
    <property type="term" value="C:membrane"/>
    <property type="evidence" value="ECO:0007669"/>
    <property type="project" value="TreeGrafter"/>
</dbReference>
<dbReference type="Pfam" id="PF00650">
    <property type="entry name" value="CRAL_TRIO"/>
    <property type="match status" value="1"/>
</dbReference>
<dbReference type="PROSITE" id="PS50191">
    <property type="entry name" value="CRAL_TRIO"/>
    <property type="match status" value="1"/>
</dbReference>
<dbReference type="AlphaFoldDB" id="A0A151I5F0"/>
<proteinExistence type="predicted"/>
<dbReference type="CDD" id="cd00170">
    <property type="entry name" value="SEC14"/>
    <property type="match status" value="1"/>
</dbReference>
<dbReference type="EMBL" id="KQ976434">
    <property type="protein sequence ID" value="KYM87194.1"/>
    <property type="molecule type" value="Genomic_DNA"/>
</dbReference>
<evidence type="ECO:0000259" key="2">
    <source>
        <dbReference type="PROSITE" id="PS50191"/>
    </source>
</evidence>
<accession>A0A151I5F0</accession>
<dbReference type="STRING" id="520822.A0A151I5F0"/>
<dbReference type="PANTHER" id="PTHR10174">
    <property type="entry name" value="ALPHA-TOCOPHEROL TRANSFER PROTEIN-RELATED"/>
    <property type="match status" value="1"/>
</dbReference>
<feature type="signal peptide" evidence="1">
    <location>
        <begin position="1"/>
        <end position="20"/>
    </location>
</feature>
<dbReference type="GO" id="GO:1902936">
    <property type="term" value="F:phosphatidylinositol bisphosphate binding"/>
    <property type="evidence" value="ECO:0007669"/>
    <property type="project" value="TreeGrafter"/>
</dbReference>
<gene>
    <name evidence="3" type="ORF">ALC53_03606</name>
</gene>
<name>A0A151I5F0_9HYME</name>
<dbReference type="InterPro" id="IPR036865">
    <property type="entry name" value="CRAL-TRIO_dom_sf"/>
</dbReference>
<dbReference type="SUPFAM" id="SSF46938">
    <property type="entry name" value="CRAL/TRIO N-terminal domain"/>
    <property type="match status" value="1"/>
</dbReference>
<dbReference type="Gene3D" id="1.20.5.1200">
    <property type="entry name" value="Alpha-tocopherol transfer"/>
    <property type="match status" value="1"/>
</dbReference>
<protein>
    <submittedName>
        <fullName evidence="3">Alpha-tocopherol transfer protein-like protein</fullName>
    </submittedName>
</protein>
<feature type="domain" description="CRAL-TRIO" evidence="2">
    <location>
        <begin position="532"/>
        <end position="692"/>
    </location>
</feature>
<evidence type="ECO:0000256" key="1">
    <source>
        <dbReference type="SAM" id="SignalP"/>
    </source>
</evidence>
<feature type="chain" id="PRO_5007581975" evidence="1">
    <location>
        <begin position="21"/>
        <end position="756"/>
    </location>
</feature>
<evidence type="ECO:0000313" key="3">
    <source>
        <dbReference type="EMBL" id="KYM87194.1"/>
    </source>
</evidence>
<sequence length="756" mass="86598">MSRFGIFVLMLWSLMTCSYGFTMDRAVVFVPPAWDTAPSLDTYQRVFVDPAMKEMQVTGMNRILQTEDTKISENMLENQTREKKSTTEKVEMKLIEMKPINEIASAMRNDASDSSEENINANCRDKIENANFSMDNASTSEKKEKGCNCERILLSNIEELLSWATHTRGMTTGAVSSSNFSIPFFPKYESSSNKSNAKLELRKSKRDSNDDWQVIDLSDRTSSVSPLITKDLKTDGKDKKETNFLFTEDINYDTTWDIFDILSKIRMAFFRSLLESLHKNDGVSKNEFSSRKQSFLQSTAINLIDKTIRELKSIPNDKGYMLVAVVPRSEGAAAVDLLQRETSLKNTLLIITQICVGDQIPVSFAAQGPNCRIFREARVIDELPILIKKAIITSNCFDTECMNRQRRDIPIELRLSTGIISQELPAEKRVVRNMDIEKLMLLIQPTEEMSKQIRVELNENVATRDKDLEMIKEWLAKQPHLPKFDDDQRIMTFLRGCKFSLEKCKRKLDMYFTMRAIVPEFFSNRDITRPALQEIIKLIHIPPLSGLTHKGCRVIVMRGIDKDVPTPNISEIMKIVFMIGDIRLKEEEHGVAGDVYILDAAVATPIHFAKFTPPIVKKFLVCVMEAYPVKLKEVHVINISPLVDTILNFVKPFLKEKIRNRIFMHSDIKTLYDYVPREILPTEYGGDAGPIQNIHGMSISLFLFIWDMWTKKLEEYGPWFAEQEAMKTNEALRPGKPKTQDDLFGLDGSFRQLSID</sequence>
<dbReference type="Proteomes" id="UP000078540">
    <property type="component" value="Unassembled WGS sequence"/>
</dbReference>
<dbReference type="PANTHER" id="PTHR10174:SF230">
    <property type="entry name" value="ALPHA-TOCOPHEROL TRANSFER PROTEIN-LIKE"/>
    <property type="match status" value="1"/>
</dbReference>
<dbReference type="SMART" id="SM00516">
    <property type="entry name" value="SEC14"/>
    <property type="match status" value="1"/>
</dbReference>
<organism evidence="3 4">
    <name type="scientific">Atta colombica</name>
    <dbReference type="NCBI Taxonomy" id="520822"/>
    <lineage>
        <taxon>Eukaryota</taxon>
        <taxon>Metazoa</taxon>
        <taxon>Ecdysozoa</taxon>
        <taxon>Arthropoda</taxon>
        <taxon>Hexapoda</taxon>
        <taxon>Insecta</taxon>
        <taxon>Pterygota</taxon>
        <taxon>Neoptera</taxon>
        <taxon>Endopterygota</taxon>
        <taxon>Hymenoptera</taxon>
        <taxon>Apocrita</taxon>
        <taxon>Aculeata</taxon>
        <taxon>Formicoidea</taxon>
        <taxon>Formicidae</taxon>
        <taxon>Myrmicinae</taxon>
        <taxon>Atta</taxon>
    </lineage>
</organism>
<keyword evidence="4" id="KW-1185">Reference proteome</keyword>